<dbReference type="InterPro" id="IPR036388">
    <property type="entry name" value="WH-like_DNA-bd_sf"/>
</dbReference>
<protein>
    <submittedName>
        <fullName evidence="1">Helix-turn-helix domain-containing protein</fullName>
    </submittedName>
</protein>
<dbReference type="CDD" id="cd00090">
    <property type="entry name" value="HTH_ARSR"/>
    <property type="match status" value="1"/>
</dbReference>
<name>A0A1G9UTX4_9EURY</name>
<dbReference type="RefSeq" id="WP_089697595.1">
    <property type="nucleotide sequence ID" value="NZ_FNHL01000002.1"/>
</dbReference>
<proteinExistence type="predicted"/>
<dbReference type="Gene3D" id="1.10.10.10">
    <property type="entry name" value="Winged helix-like DNA-binding domain superfamily/Winged helix DNA-binding domain"/>
    <property type="match status" value="1"/>
</dbReference>
<dbReference type="Pfam" id="PF12840">
    <property type="entry name" value="HTH_20"/>
    <property type="match status" value="1"/>
</dbReference>
<evidence type="ECO:0000313" key="2">
    <source>
        <dbReference type="Proteomes" id="UP000199451"/>
    </source>
</evidence>
<gene>
    <name evidence="1" type="ORF">SAMN04487949_2326</name>
</gene>
<keyword evidence="2" id="KW-1185">Reference proteome</keyword>
<dbReference type="AlphaFoldDB" id="A0A1G9UTX4"/>
<evidence type="ECO:0000313" key="1">
    <source>
        <dbReference type="EMBL" id="SDM63025.1"/>
    </source>
</evidence>
<dbReference type="EMBL" id="FNHL01000002">
    <property type="protein sequence ID" value="SDM63025.1"/>
    <property type="molecule type" value="Genomic_DNA"/>
</dbReference>
<dbReference type="OrthoDB" id="290446at2157"/>
<dbReference type="SUPFAM" id="SSF46785">
    <property type="entry name" value="Winged helix' DNA-binding domain"/>
    <property type="match status" value="1"/>
</dbReference>
<dbReference type="STRING" id="660521.SAMN04487949_2326"/>
<dbReference type="InterPro" id="IPR011991">
    <property type="entry name" value="ArsR-like_HTH"/>
</dbReference>
<dbReference type="InterPro" id="IPR036390">
    <property type="entry name" value="WH_DNA-bd_sf"/>
</dbReference>
<organism evidence="1 2">
    <name type="scientific">Halogranum gelatinilyticum</name>
    <dbReference type="NCBI Taxonomy" id="660521"/>
    <lineage>
        <taxon>Archaea</taxon>
        <taxon>Methanobacteriati</taxon>
        <taxon>Methanobacteriota</taxon>
        <taxon>Stenosarchaea group</taxon>
        <taxon>Halobacteria</taxon>
        <taxon>Halobacteriales</taxon>
        <taxon>Haloferacaceae</taxon>
    </lineage>
</organism>
<sequence>MFTTSGPSDNKGSEADRTAPLLDVLGDDVAREILRLGNGQVMTVETLAEHCNVSEATVYRRLRQLHDLGLVEKCAQFEAGVVTQGAYRTTMDSLAIRMTENGLSVETGPQDELAEAVETVRNAIDIDAVNYDPKADTVQITIRLDGDDRLKACLGRYLK</sequence>
<dbReference type="Proteomes" id="UP000199451">
    <property type="component" value="Unassembled WGS sequence"/>
</dbReference>
<accession>A0A1G9UTX4</accession>
<reference evidence="2" key="1">
    <citation type="submission" date="2016-10" db="EMBL/GenBank/DDBJ databases">
        <authorList>
            <person name="Varghese N."/>
            <person name="Submissions S."/>
        </authorList>
    </citation>
    <scope>NUCLEOTIDE SEQUENCE [LARGE SCALE GENOMIC DNA]</scope>
    <source>
        <strain evidence="2">CGMCC 1.10119</strain>
    </source>
</reference>